<dbReference type="Proteomes" id="UP000242188">
    <property type="component" value="Unassembled WGS sequence"/>
</dbReference>
<feature type="signal peptide" evidence="1">
    <location>
        <begin position="1"/>
        <end position="19"/>
    </location>
</feature>
<dbReference type="AlphaFoldDB" id="A0A210QY30"/>
<reference evidence="2 3" key="1">
    <citation type="journal article" date="2017" name="Nat. Ecol. Evol.">
        <title>Scallop genome provides insights into evolution of bilaterian karyotype and development.</title>
        <authorList>
            <person name="Wang S."/>
            <person name="Zhang J."/>
            <person name="Jiao W."/>
            <person name="Li J."/>
            <person name="Xun X."/>
            <person name="Sun Y."/>
            <person name="Guo X."/>
            <person name="Huan P."/>
            <person name="Dong B."/>
            <person name="Zhang L."/>
            <person name="Hu X."/>
            <person name="Sun X."/>
            <person name="Wang J."/>
            <person name="Zhao C."/>
            <person name="Wang Y."/>
            <person name="Wang D."/>
            <person name="Huang X."/>
            <person name="Wang R."/>
            <person name="Lv J."/>
            <person name="Li Y."/>
            <person name="Zhang Z."/>
            <person name="Liu B."/>
            <person name="Lu W."/>
            <person name="Hui Y."/>
            <person name="Liang J."/>
            <person name="Zhou Z."/>
            <person name="Hou R."/>
            <person name="Li X."/>
            <person name="Liu Y."/>
            <person name="Li H."/>
            <person name="Ning X."/>
            <person name="Lin Y."/>
            <person name="Zhao L."/>
            <person name="Xing Q."/>
            <person name="Dou J."/>
            <person name="Li Y."/>
            <person name="Mao J."/>
            <person name="Guo H."/>
            <person name="Dou H."/>
            <person name="Li T."/>
            <person name="Mu C."/>
            <person name="Jiang W."/>
            <person name="Fu Q."/>
            <person name="Fu X."/>
            <person name="Miao Y."/>
            <person name="Liu J."/>
            <person name="Yu Q."/>
            <person name="Li R."/>
            <person name="Liao H."/>
            <person name="Li X."/>
            <person name="Kong Y."/>
            <person name="Jiang Z."/>
            <person name="Chourrout D."/>
            <person name="Li R."/>
            <person name="Bao Z."/>
        </authorList>
    </citation>
    <scope>NUCLEOTIDE SEQUENCE [LARGE SCALE GENOMIC DNA]</scope>
    <source>
        <strain evidence="2 3">PY_sf001</strain>
    </source>
</reference>
<sequence>MERLASAIVFVCLISPCSFLVLDGANLQVLNNNVRTALLRKISDAFESANTQMSSTTSLTQGCQSQLSGIFDACAACVNDACDQNFQHCHERRPVTICDVTGANNKVCRGIMNSENLVLDAMWDIDGKMRKVMRRMVQDQEANVVTFLTTIKSFTDRTLTSAESIPIRKSLTTLITYYETVKASVDGGIHHNTALQNSMSSMSKVMKEGMASVGVQMSTRTGNFMTELAFNLARMLATNNPSFGRRKRQAVSCSKIQSFPAHCFAAYATQCSCTGQSASVISEVCSANLQKSIAGIAKPIQAANEIFDKVCIQRNFIEKVTYGNNGVNRQNLGYSNVKYNAVIRGVSFEFTPKYRLQIMDLQQTASKMATDIWNEWVRRTHLM</sequence>
<accession>A0A210QY30</accession>
<dbReference type="OrthoDB" id="10354637at2759"/>
<feature type="chain" id="PRO_5013392695" evidence="1">
    <location>
        <begin position="20"/>
        <end position="383"/>
    </location>
</feature>
<protein>
    <submittedName>
        <fullName evidence="2">Uncharacterized protein</fullName>
    </submittedName>
</protein>
<keyword evidence="1" id="KW-0732">Signal</keyword>
<dbReference type="EMBL" id="NEDP02001276">
    <property type="protein sequence ID" value="OWF53667.1"/>
    <property type="molecule type" value="Genomic_DNA"/>
</dbReference>
<evidence type="ECO:0000256" key="1">
    <source>
        <dbReference type="SAM" id="SignalP"/>
    </source>
</evidence>
<proteinExistence type="predicted"/>
<keyword evidence="3" id="KW-1185">Reference proteome</keyword>
<gene>
    <name evidence="2" type="ORF">KP79_PYT24477</name>
</gene>
<comment type="caution">
    <text evidence="2">The sequence shown here is derived from an EMBL/GenBank/DDBJ whole genome shotgun (WGS) entry which is preliminary data.</text>
</comment>
<evidence type="ECO:0000313" key="2">
    <source>
        <dbReference type="EMBL" id="OWF53667.1"/>
    </source>
</evidence>
<evidence type="ECO:0000313" key="3">
    <source>
        <dbReference type="Proteomes" id="UP000242188"/>
    </source>
</evidence>
<organism evidence="2 3">
    <name type="scientific">Mizuhopecten yessoensis</name>
    <name type="common">Japanese scallop</name>
    <name type="synonym">Patinopecten yessoensis</name>
    <dbReference type="NCBI Taxonomy" id="6573"/>
    <lineage>
        <taxon>Eukaryota</taxon>
        <taxon>Metazoa</taxon>
        <taxon>Spiralia</taxon>
        <taxon>Lophotrochozoa</taxon>
        <taxon>Mollusca</taxon>
        <taxon>Bivalvia</taxon>
        <taxon>Autobranchia</taxon>
        <taxon>Pteriomorphia</taxon>
        <taxon>Pectinida</taxon>
        <taxon>Pectinoidea</taxon>
        <taxon>Pectinidae</taxon>
        <taxon>Mizuhopecten</taxon>
    </lineage>
</organism>
<name>A0A210QY30_MIZYE</name>